<organism evidence="4 5">
    <name type="scientific">Faecalicoccus pleomorphus</name>
    <dbReference type="NCBI Taxonomy" id="1323"/>
    <lineage>
        <taxon>Bacteria</taxon>
        <taxon>Bacillati</taxon>
        <taxon>Bacillota</taxon>
        <taxon>Erysipelotrichia</taxon>
        <taxon>Erysipelotrichales</taxon>
        <taxon>Erysipelotrichaceae</taxon>
        <taxon>Faecalicoccus</taxon>
    </lineage>
</organism>
<dbReference type="InterPro" id="IPR001387">
    <property type="entry name" value="Cro/C1-type_HTH"/>
</dbReference>
<reference evidence="4 5" key="1">
    <citation type="submission" date="2018-08" db="EMBL/GenBank/DDBJ databases">
        <title>A genome reference for cultivated species of the human gut microbiota.</title>
        <authorList>
            <person name="Zou Y."/>
            <person name="Xue W."/>
            <person name="Luo G."/>
        </authorList>
    </citation>
    <scope>NUCLEOTIDE SEQUENCE [LARGE SCALE GENOMIC DNA]</scope>
    <source>
        <strain evidence="4 5">TF08-11</strain>
    </source>
</reference>
<keyword evidence="1" id="KW-0238">DNA-binding</keyword>
<dbReference type="AlphaFoldDB" id="A0A3E3E5A3"/>
<dbReference type="EMBL" id="QUSK01000016">
    <property type="protein sequence ID" value="RGD76068.1"/>
    <property type="molecule type" value="Genomic_DNA"/>
</dbReference>
<evidence type="ECO:0000313" key="5">
    <source>
        <dbReference type="Proteomes" id="UP000260721"/>
    </source>
</evidence>
<dbReference type="PROSITE" id="PS50943">
    <property type="entry name" value="HTH_CROC1"/>
    <property type="match status" value="1"/>
</dbReference>
<dbReference type="RefSeq" id="WP_117446514.1">
    <property type="nucleotide sequence ID" value="NZ_CALCIP010000040.1"/>
</dbReference>
<evidence type="ECO:0000256" key="2">
    <source>
        <dbReference type="SAM" id="Phobius"/>
    </source>
</evidence>
<dbReference type="Proteomes" id="UP000260721">
    <property type="component" value="Unassembled WGS sequence"/>
</dbReference>
<sequence>MSNLSQNIRKYREQKSMSQEELAQKLYVTRQTISNYENGKTEPDLDRIEEMAVLFDVDVQELLQTKNKYPFPEKKFILLILLAAVLVIWMIIVSHDIDQMRKYYTVPWSFLILCPFVACVLLSGIGYLIGDVLTESRLLKRVSMPLWVHRVFLILTSLICIGLIISILMYSFYHVFYIELQIQNTNQWISQGFAFWNQVRANIMVMFSFHPLLYGIFPILGFICSYSKKVVSKKRNEA</sequence>
<feature type="transmembrane region" description="Helical" evidence="2">
    <location>
        <begin position="106"/>
        <end position="130"/>
    </location>
</feature>
<dbReference type="Gene3D" id="1.10.260.40">
    <property type="entry name" value="lambda repressor-like DNA-binding domains"/>
    <property type="match status" value="1"/>
</dbReference>
<keyword evidence="2" id="KW-1133">Transmembrane helix</keyword>
<dbReference type="PANTHER" id="PTHR46558:SF15">
    <property type="entry name" value="HELIX-TURN-HELIX DOMAIN PROTEIN"/>
    <property type="match status" value="1"/>
</dbReference>
<keyword evidence="2" id="KW-0472">Membrane</keyword>
<feature type="transmembrane region" description="Helical" evidence="2">
    <location>
        <begin position="76"/>
        <end position="94"/>
    </location>
</feature>
<proteinExistence type="predicted"/>
<comment type="caution">
    <text evidence="4">The sequence shown here is derived from an EMBL/GenBank/DDBJ whole genome shotgun (WGS) entry which is preliminary data.</text>
</comment>
<accession>A0A3E3E5A3</accession>
<feature type="transmembrane region" description="Helical" evidence="2">
    <location>
        <begin position="151"/>
        <end position="173"/>
    </location>
</feature>
<evidence type="ECO:0000313" key="4">
    <source>
        <dbReference type="EMBL" id="RGD76068.1"/>
    </source>
</evidence>
<evidence type="ECO:0000256" key="1">
    <source>
        <dbReference type="ARBA" id="ARBA00023125"/>
    </source>
</evidence>
<dbReference type="PANTHER" id="PTHR46558">
    <property type="entry name" value="TRACRIPTIONAL REGULATORY PROTEIN-RELATED-RELATED"/>
    <property type="match status" value="1"/>
</dbReference>
<dbReference type="Pfam" id="PF01381">
    <property type="entry name" value="HTH_3"/>
    <property type="match status" value="1"/>
</dbReference>
<dbReference type="SUPFAM" id="SSF47413">
    <property type="entry name" value="lambda repressor-like DNA-binding domains"/>
    <property type="match status" value="1"/>
</dbReference>
<keyword evidence="2" id="KW-0812">Transmembrane</keyword>
<protein>
    <submittedName>
        <fullName evidence="4">XRE family transcriptional regulator</fullName>
    </submittedName>
</protein>
<feature type="domain" description="HTH cro/C1-type" evidence="3">
    <location>
        <begin position="8"/>
        <end position="62"/>
    </location>
</feature>
<dbReference type="SMART" id="SM00530">
    <property type="entry name" value="HTH_XRE"/>
    <property type="match status" value="1"/>
</dbReference>
<dbReference type="InterPro" id="IPR010982">
    <property type="entry name" value="Lambda_DNA-bd_dom_sf"/>
</dbReference>
<dbReference type="GO" id="GO:0003677">
    <property type="term" value="F:DNA binding"/>
    <property type="evidence" value="ECO:0007669"/>
    <property type="project" value="UniProtKB-KW"/>
</dbReference>
<evidence type="ECO:0000259" key="3">
    <source>
        <dbReference type="PROSITE" id="PS50943"/>
    </source>
</evidence>
<dbReference type="STRING" id="1123313.GCA_000420345_01343"/>
<feature type="transmembrane region" description="Helical" evidence="2">
    <location>
        <begin position="203"/>
        <end position="226"/>
    </location>
</feature>
<name>A0A3E3E5A3_9FIRM</name>
<dbReference type="CDD" id="cd00093">
    <property type="entry name" value="HTH_XRE"/>
    <property type="match status" value="1"/>
</dbReference>
<gene>
    <name evidence="4" type="ORF">DXC78_07840</name>
</gene>